<feature type="transmembrane region" description="Helical" evidence="1">
    <location>
        <begin position="130"/>
        <end position="147"/>
    </location>
</feature>
<comment type="caution">
    <text evidence="2">The sequence shown here is derived from an EMBL/GenBank/DDBJ whole genome shotgun (WGS) entry which is preliminary data.</text>
</comment>
<proteinExistence type="predicted"/>
<evidence type="ECO:0000313" key="3">
    <source>
        <dbReference type="Proteomes" id="UP001302126"/>
    </source>
</evidence>
<dbReference type="AlphaFoldDB" id="A0AAN6WTI1"/>
<name>A0AAN6WTI1_9PEZI</name>
<feature type="transmembrane region" description="Helical" evidence="1">
    <location>
        <begin position="246"/>
        <end position="266"/>
    </location>
</feature>
<feature type="transmembrane region" description="Helical" evidence="1">
    <location>
        <begin position="167"/>
        <end position="192"/>
    </location>
</feature>
<dbReference type="Proteomes" id="UP001302126">
    <property type="component" value="Unassembled WGS sequence"/>
</dbReference>
<evidence type="ECO:0000313" key="2">
    <source>
        <dbReference type="EMBL" id="KAK4187879.1"/>
    </source>
</evidence>
<accession>A0AAN6WTI1</accession>
<keyword evidence="3" id="KW-1185">Reference proteome</keyword>
<keyword evidence="1" id="KW-0812">Transmembrane</keyword>
<reference evidence="2" key="2">
    <citation type="submission" date="2023-05" db="EMBL/GenBank/DDBJ databases">
        <authorList>
            <consortium name="Lawrence Berkeley National Laboratory"/>
            <person name="Steindorff A."/>
            <person name="Hensen N."/>
            <person name="Bonometti L."/>
            <person name="Westerberg I."/>
            <person name="Brannstrom I.O."/>
            <person name="Guillou S."/>
            <person name="Cros-Aarteil S."/>
            <person name="Calhoun S."/>
            <person name="Haridas S."/>
            <person name="Kuo A."/>
            <person name="Mondo S."/>
            <person name="Pangilinan J."/>
            <person name="Riley R."/>
            <person name="Labutti K."/>
            <person name="Andreopoulos B."/>
            <person name="Lipzen A."/>
            <person name="Chen C."/>
            <person name="Yanf M."/>
            <person name="Daum C."/>
            <person name="Ng V."/>
            <person name="Clum A."/>
            <person name="Ohm R."/>
            <person name="Martin F."/>
            <person name="Silar P."/>
            <person name="Natvig D."/>
            <person name="Lalanne C."/>
            <person name="Gautier V."/>
            <person name="Ament-Velasquez S.L."/>
            <person name="Kruys A."/>
            <person name="Hutchinson M.I."/>
            <person name="Powell A.J."/>
            <person name="Barry K."/>
            <person name="Miller A.N."/>
            <person name="Grigoriev I.V."/>
            <person name="Debuchy R."/>
            <person name="Gladieux P."/>
            <person name="Thoren M.H."/>
            <person name="Johannesson H."/>
        </authorList>
    </citation>
    <scope>NUCLEOTIDE SEQUENCE</scope>
    <source>
        <strain evidence="2">PSN309</strain>
    </source>
</reference>
<feature type="transmembrane region" description="Helical" evidence="1">
    <location>
        <begin position="212"/>
        <end position="234"/>
    </location>
</feature>
<evidence type="ECO:0000256" key="1">
    <source>
        <dbReference type="SAM" id="Phobius"/>
    </source>
</evidence>
<dbReference type="PANTHER" id="PTHR35184:SF1">
    <property type="entry name" value="INTEGRAL MEMBRANE PROTEIN"/>
    <property type="match status" value="1"/>
</dbReference>
<keyword evidence="1" id="KW-1133">Transmembrane helix</keyword>
<protein>
    <submittedName>
        <fullName evidence="2">Uncharacterized protein</fullName>
    </submittedName>
</protein>
<gene>
    <name evidence="2" type="ORF">QBC35DRAFT_550998</name>
</gene>
<dbReference type="EMBL" id="MU864396">
    <property type="protein sequence ID" value="KAK4187879.1"/>
    <property type="molecule type" value="Genomic_DNA"/>
</dbReference>
<feature type="transmembrane region" description="Helical" evidence="1">
    <location>
        <begin position="58"/>
        <end position="78"/>
    </location>
</feature>
<feature type="transmembrane region" description="Helical" evidence="1">
    <location>
        <begin position="90"/>
        <end position="110"/>
    </location>
</feature>
<dbReference type="InterPro" id="IPR021460">
    <property type="entry name" value="DUF3112"/>
</dbReference>
<dbReference type="Pfam" id="PF11309">
    <property type="entry name" value="DUF3112"/>
    <property type="match status" value="1"/>
</dbReference>
<feature type="transmembrane region" description="Helical" evidence="1">
    <location>
        <begin position="30"/>
        <end position="51"/>
    </location>
</feature>
<dbReference type="PANTHER" id="PTHR35184">
    <property type="entry name" value="YALI0C10208P"/>
    <property type="match status" value="1"/>
</dbReference>
<reference evidence="2" key="1">
    <citation type="journal article" date="2023" name="Mol. Phylogenet. Evol.">
        <title>Genome-scale phylogeny and comparative genomics of the fungal order Sordariales.</title>
        <authorList>
            <person name="Hensen N."/>
            <person name="Bonometti L."/>
            <person name="Westerberg I."/>
            <person name="Brannstrom I.O."/>
            <person name="Guillou S."/>
            <person name="Cros-Aarteil S."/>
            <person name="Calhoun S."/>
            <person name="Haridas S."/>
            <person name="Kuo A."/>
            <person name="Mondo S."/>
            <person name="Pangilinan J."/>
            <person name="Riley R."/>
            <person name="LaButti K."/>
            <person name="Andreopoulos B."/>
            <person name="Lipzen A."/>
            <person name="Chen C."/>
            <person name="Yan M."/>
            <person name="Daum C."/>
            <person name="Ng V."/>
            <person name="Clum A."/>
            <person name="Steindorff A."/>
            <person name="Ohm R.A."/>
            <person name="Martin F."/>
            <person name="Silar P."/>
            <person name="Natvig D.O."/>
            <person name="Lalanne C."/>
            <person name="Gautier V."/>
            <person name="Ament-Velasquez S.L."/>
            <person name="Kruys A."/>
            <person name="Hutchinson M.I."/>
            <person name="Powell A.J."/>
            <person name="Barry K."/>
            <person name="Miller A.N."/>
            <person name="Grigoriev I.V."/>
            <person name="Debuchy R."/>
            <person name="Gladieux P."/>
            <person name="Hiltunen Thoren M."/>
            <person name="Johannesson H."/>
        </authorList>
    </citation>
    <scope>NUCLEOTIDE SEQUENCE</scope>
    <source>
        <strain evidence="2">PSN309</strain>
    </source>
</reference>
<sequence>MSTYQISQSDEPPYPPKTAYVGGHPTPHTDIPICAVFIFLFALAIPVHLALKRATKFPAVLIVVFCTLRIVSLVMRIAWALHPNQLRVEIAAATFALAGVVLLYVLNLILSRRFVRDYAIFGYRPSVKGVYRFGIFIIVACLIMAVIVSSNTYFTRAPDILQECRDILLAVIAILTVMAFVPVITVLVVWFFADEEAIDREKTRFKRRVTMLVVTSLLLTLEAGFRCGTLYAARPVGREAWFNHRAAYYCLGFLLEILVVYLLVAVRFGHGFDLGGTVSSKMLGGAAVGKRSFLQKLRENVDTEEDVFGRSG</sequence>
<organism evidence="2 3">
    <name type="scientific">Podospora australis</name>
    <dbReference type="NCBI Taxonomy" id="1536484"/>
    <lineage>
        <taxon>Eukaryota</taxon>
        <taxon>Fungi</taxon>
        <taxon>Dikarya</taxon>
        <taxon>Ascomycota</taxon>
        <taxon>Pezizomycotina</taxon>
        <taxon>Sordariomycetes</taxon>
        <taxon>Sordariomycetidae</taxon>
        <taxon>Sordariales</taxon>
        <taxon>Podosporaceae</taxon>
        <taxon>Podospora</taxon>
    </lineage>
</organism>
<keyword evidence="1" id="KW-0472">Membrane</keyword>